<dbReference type="RefSeq" id="WP_069643223.1">
    <property type="nucleotide sequence ID" value="NZ_MIJE01000022.1"/>
</dbReference>
<evidence type="ECO:0000256" key="1">
    <source>
        <dbReference type="ARBA" id="ARBA00023015"/>
    </source>
</evidence>
<dbReference type="STRING" id="766136.BHF68_06160"/>
<dbReference type="CDD" id="cd07377">
    <property type="entry name" value="WHTH_GntR"/>
    <property type="match status" value="1"/>
</dbReference>
<dbReference type="Proteomes" id="UP000094296">
    <property type="component" value="Unassembled WGS sequence"/>
</dbReference>
<protein>
    <recommendedName>
        <fullName evidence="4">HTH gntR-type domain-containing protein</fullName>
    </recommendedName>
</protein>
<keyword evidence="3" id="KW-0804">Transcription</keyword>
<comment type="caution">
    <text evidence="5">The sequence shown here is derived from an EMBL/GenBank/DDBJ whole genome shotgun (WGS) entry which is preliminary data.</text>
</comment>
<dbReference type="InterPro" id="IPR036390">
    <property type="entry name" value="WH_DNA-bd_sf"/>
</dbReference>
<feature type="domain" description="HTH gntR-type" evidence="4">
    <location>
        <begin position="15"/>
        <end position="74"/>
    </location>
</feature>
<dbReference type="Pfam" id="PF00392">
    <property type="entry name" value="GntR"/>
    <property type="match status" value="1"/>
</dbReference>
<dbReference type="PANTHER" id="PTHR38445:SF6">
    <property type="entry name" value="GNTR-FAMILY TRANSCRIPTIONAL REGULATOR"/>
    <property type="match status" value="1"/>
</dbReference>
<dbReference type="GO" id="GO:0003677">
    <property type="term" value="F:DNA binding"/>
    <property type="evidence" value="ECO:0007669"/>
    <property type="project" value="UniProtKB-KW"/>
</dbReference>
<name>A0A1E5G2R0_9FIRM</name>
<reference evidence="5 6" key="1">
    <citation type="submission" date="2016-09" db="EMBL/GenBank/DDBJ databases">
        <title>Draft genome sequence for the type strain of Desulfuribacillus alkaliarsenatis AHT28, an obligately anaerobic, sulfidogenic bacterium isolated from Russian soda lake sediments.</title>
        <authorList>
            <person name="Abin C.A."/>
            <person name="Hollibaugh J.T."/>
        </authorList>
    </citation>
    <scope>NUCLEOTIDE SEQUENCE [LARGE SCALE GENOMIC DNA]</scope>
    <source>
        <strain evidence="5 6">AHT28</strain>
    </source>
</reference>
<dbReference type="InterPro" id="IPR036388">
    <property type="entry name" value="WH-like_DNA-bd_sf"/>
</dbReference>
<proteinExistence type="predicted"/>
<dbReference type="EMBL" id="MIJE01000022">
    <property type="protein sequence ID" value="OEF97177.1"/>
    <property type="molecule type" value="Genomic_DNA"/>
</dbReference>
<dbReference type="PANTHER" id="PTHR38445">
    <property type="entry name" value="HTH-TYPE TRANSCRIPTIONAL REPRESSOR YTRA"/>
    <property type="match status" value="1"/>
</dbReference>
<evidence type="ECO:0000256" key="3">
    <source>
        <dbReference type="ARBA" id="ARBA00023163"/>
    </source>
</evidence>
<keyword evidence="1" id="KW-0805">Transcription regulation</keyword>
<organism evidence="5 6">
    <name type="scientific">Desulfuribacillus alkaliarsenatis</name>
    <dbReference type="NCBI Taxonomy" id="766136"/>
    <lineage>
        <taxon>Bacteria</taxon>
        <taxon>Bacillati</taxon>
        <taxon>Bacillota</taxon>
        <taxon>Desulfuribacillia</taxon>
        <taxon>Desulfuribacillales</taxon>
        <taxon>Desulfuribacillaceae</taxon>
        <taxon>Desulfuribacillus</taxon>
    </lineage>
</organism>
<accession>A0A1E5G2R0</accession>
<dbReference type="OrthoDB" id="362473at2"/>
<dbReference type="InterPro" id="IPR000524">
    <property type="entry name" value="Tscrpt_reg_HTH_GntR"/>
</dbReference>
<dbReference type="SUPFAM" id="SSF46785">
    <property type="entry name" value="Winged helix' DNA-binding domain"/>
    <property type="match status" value="1"/>
</dbReference>
<gene>
    <name evidence="5" type="ORF">BHF68_06160</name>
</gene>
<dbReference type="Gene3D" id="1.10.10.10">
    <property type="entry name" value="Winged helix-like DNA-binding domain superfamily/Winged helix DNA-binding domain"/>
    <property type="match status" value="1"/>
</dbReference>
<keyword evidence="6" id="KW-1185">Reference proteome</keyword>
<keyword evidence="2" id="KW-0238">DNA-binding</keyword>
<evidence type="ECO:0000259" key="4">
    <source>
        <dbReference type="SMART" id="SM00345"/>
    </source>
</evidence>
<evidence type="ECO:0000313" key="6">
    <source>
        <dbReference type="Proteomes" id="UP000094296"/>
    </source>
</evidence>
<dbReference type="AlphaFoldDB" id="A0A1E5G2R0"/>
<evidence type="ECO:0000256" key="2">
    <source>
        <dbReference type="ARBA" id="ARBA00023125"/>
    </source>
</evidence>
<sequence length="124" mass="14080">MNLVFDPALPIYTQIVDGFKREICSGTLKPGEKVLPVRELALNLGVNPNTLQRALSELEREGLLYTERTAGRFITKDQDLINRLRNDLTKELVKDFLEKMASLGCSLEEIERFIKENGGELDNE</sequence>
<dbReference type="SMART" id="SM00345">
    <property type="entry name" value="HTH_GNTR"/>
    <property type="match status" value="1"/>
</dbReference>
<evidence type="ECO:0000313" key="5">
    <source>
        <dbReference type="EMBL" id="OEF97177.1"/>
    </source>
</evidence>
<dbReference type="GO" id="GO:0003700">
    <property type="term" value="F:DNA-binding transcription factor activity"/>
    <property type="evidence" value="ECO:0007669"/>
    <property type="project" value="InterPro"/>
</dbReference>